<proteinExistence type="inferred from homology"/>
<feature type="binding site" evidence="8">
    <location>
        <position position="187"/>
    </location>
    <ligand>
        <name>Zn(2+)</name>
        <dbReference type="ChEBI" id="CHEBI:29105"/>
        <label>1</label>
    </ligand>
</feature>
<feature type="binding site" evidence="8">
    <location>
        <position position="195"/>
    </location>
    <ligand>
        <name>Ca(2+)</name>
        <dbReference type="ChEBI" id="CHEBI:29108"/>
        <label>3</label>
    </ligand>
</feature>
<evidence type="ECO:0000256" key="9">
    <source>
        <dbReference type="SAM" id="SignalP"/>
    </source>
</evidence>
<evidence type="ECO:0000256" key="8">
    <source>
        <dbReference type="PIRSR" id="PIRSR621190-2"/>
    </source>
</evidence>
<dbReference type="PRINTS" id="PR00138">
    <property type="entry name" value="MATRIXIN"/>
</dbReference>
<feature type="binding site" evidence="8">
    <location>
        <position position="241"/>
    </location>
    <ligand>
        <name>Zn(2+)</name>
        <dbReference type="ChEBI" id="CHEBI:29105"/>
        <label>2</label>
        <note>catalytic</note>
    </ligand>
</feature>
<evidence type="ECO:0000256" key="5">
    <source>
        <dbReference type="ARBA" id="ARBA00022833"/>
    </source>
</evidence>
<dbReference type="Pfam" id="PF01471">
    <property type="entry name" value="PG_binding_1"/>
    <property type="match status" value="1"/>
</dbReference>
<feature type="binding site" evidence="8">
    <location>
        <position position="259"/>
    </location>
    <ligand>
        <name>Zn(2+)</name>
        <dbReference type="ChEBI" id="CHEBI:29105"/>
        <label>2</label>
        <note>catalytic</note>
    </ligand>
</feature>
<comment type="cofactor">
    <cofactor evidence="8">
        <name>Ca(2+)</name>
        <dbReference type="ChEBI" id="CHEBI:29108"/>
    </cofactor>
    <text evidence="8">Can bind about 5 Ca(2+) ions per subunit.</text>
</comment>
<keyword evidence="6" id="KW-0482">Metalloprotease</keyword>
<dbReference type="GO" id="GO:0030198">
    <property type="term" value="P:extracellular matrix organization"/>
    <property type="evidence" value="ECO:0007669"/>
    <property type="project" value="TreeGrafter"/>
</dbReference>
<comment type="cofactor">
    <cofactor evidence="8">
        <name>Zn(2+)</name>
        <dbReference type="ChEBI" id="CHEBI:29105"/>
    </cofactor>
    <text evidence="8">Binds 2 Zn(2+) ions per subunit.</text>
</comment>
<feature type="binding site" evidence="8">
    <location>
        <position position="214"/>
    </location>
    <ligand>
        <name>Ca(2+)</name>
        <dbReference type="ChEBI" id="CHEBI:29108"/>
        <label>3</label>
    </ligand>
</feature>
<keyword evidence="2" id="KW-0645">Protease</keyword>
<dbReference type="AlphaFoldDB" id="A0A090L4Q0"/>
<dbReference type="PANTHER" id="PTHR10201">
    <property type="entry name" value="MATRIX METALLOPROTEINASE"/>
    <property type="match status" value="1"/>
</dbReference>
<feature type="binding site" evidence="8">
    <location>
        <position position="189"/>
    </location>
    <ligand>
        <name>Zn(2+)</name>
        <dbReference type="ChEBI" id="CHEBI:29105"/>
        <label>1</label>
    </ligand>
</feature>
<dbReference type="GO" id="GO:0004222">
    <property type="term" value="F:metalloendopeptidase activity"/>
    <property type="evidence" value="ECO:0007669"/>
    <property type="project" value="InterPro"/>
</dbReference>
<dbReference type="InterPro" id="IPR021190">
    <property type="entry name" value="Pept_M10A"/>
</dbReference>
<dbReference type="InterPro" id="IPR006026">
    <property type="entry name" value="Peptidase_Metallo"/>
</dbReference>
<evidence type="ECO:0000256" key="1">
    <source>
        <dbReference type="ARBA" id="ARBA00010370"/>
    </source>
</evidence>
<dbReference type="InterPro" id="IPR024079">
    <property type="entry name" value="MetalloPept_cat_dom_sf"/>
</dbReference>
<dbReference type="Proteomes" id="UP000035682">
    <property type="component" value="Unplaced"/>
</dbReference>
<dbReference type="GO" id="GO:0006508">
    <property type="term" value="P:proteolysis"/>
    <property type="evidence" value="ECO:0007669"/>
    <property type="project" value="UniProtKB-KW"/>
</dbReference>
<evidence type="ECO:0000313" key="14">
    <source>
        <dbReference type="WormBase" id="SRAE_1000075700"/>
    </source>
</evidence>
<dbReference type="InterPro" id="IPR036365">
    <property type="entry name" value="PGBD-like_sf"/>
</dbReference>
<dbReference type="GeneID" id="36374849"/>
<dbReference type="Gene3D" id="3.40.390.10">
    <property type="entry name" value="Collagenase (Catalytic Domain)"/>
    <property type="match status" value="1"/>
</dbReference>
<gene>
    <name evidence="11 13 14" type="ORF">SRAE_1000075700</name>
</gene>
<evidence type="ECO:0000256" key="6">
    <source>
        <dbReference type="ARBA" id="ARBA00023049"/>
    </source>
</evidence>
<feature type="active site" evidence="7">
    <location>
        <position position="242"/>
    </location>
</feature>
<dbReference type="GO" id="GO:0031012">
    <property type="term" value="C:extracellular matrix"/>
    <property type="evidence" value="ECO:0007669"/>
    <property type="project" value="InterPro"/>
</dbReference>
<dbReference type="GO" id="GO:0008270">
    <property type="term" value="F:zinc ion binding"/>
    <property type="evidence" value="ECO:0007669"/>
    <property type="project" value="InterPro"/>
</dbReference>
<feature type="binding site" evidence="8">
    <location>
        <position position="215"/>
    </location>
    <ligand>
        <name>Ca(2+)</name>
        <dbReference type="ChEBI" id="CHEBI:29108"/>
        <label>1</label>
    </ligand>
</feature>
<dbReference type="InterPro" id="IPR033739">
    <property type="entry name" value="M10A_MMP"/>
</dbReference>
<dbReference type="EMBL" id="LN609528">
    <property type="protein sequence ID" value="CEF62484.1"/>
    <property type="molecule type" value="Genomic_DNA"/>
</dbReference>
<keyword evidence="3 8" id="KW-0479">Metal-binding</keyword>
<keyword evidence="9" id="KW-0732">Signal</keyword>
<dbReference type="WormBase" id="SRAE_1000075700">
    <property type="protein sequence ID" value="SRP00476"/>
    <property type="gene ID" value="WBGene00257354"/>
</dbReference>
<keyword evidence="12" id="KW-1185">Reference proteome</keyword>
<accession>A0A090L4Q0</accession>
<evidence type="ECO:0000313" key="12">
    <source>
        <dbReference type="Proteomes" id="UP000035682"/>
    </source>
</evidence>
<sequence length="346" mass="40125">MYQLFIVLIIICQLYICNTFDNFDLFSILSQRDPNIIYHSPISLKLVNEYLQNFGYINLTKINDTDILNPMPNNILSESIKEFQRFSGLAETGILDDETRLKMGEPRCGMSDIESEDKNDVKKRSTKRWTKSSISYTISKFSQKIDSSDSKNGLYEAFGLWSAVVPLKFYETLYGGDIDIRFETGKHNDPWPFDGSGGTLAHATLGQGGFLHFDDSENWKYVKENDKLEENEIDYLNIATHEIGHALGLKHSGDPNSIMTPFYRRNVDKNGNYIKPKLSSSDIQNIQRMYGGSLNQDNTLFYLFNEFSTNFFNNNPPTQYNPYYNQDRYKNENYIPSYFFYFPFFG</sequence>
<dbReference type="STRING" id="34506.A0A090L4Q0"/>
<evidence type="ECO:0000313" key="11">
    <source>
        <dbReference type="EMBL" id="CEF62484.1"/>
    </source>
</evidence>
<keyword evidence="8" id="KW-0106">Calcium</keyword>
<dbReference type="OMA" id="YMAKPGR"/>
<feature type="binding site" evidence="8">
    <location>
        <position position="217"/>
    </location>
    <ligand>
        <name>Ca(2+)</name>
        <dbReference type="ChEBI" id="CHEBI:29108"/>
        <label>1</label>
    </ligand>
</feature>
<reference evidence="13" key="2">
    <citation type="submission" date="2020-12" db="UniProtKB">
        <authorList>
            <consortium name="WormBaseParasite"/>
        </authorList>
    </citation>
    <scope>IDENTIFICATION</scope>
</reference>
<dbReference type="SMART" id="SM00235">
    <property type="entry name" value="ZnMc"/>
    <property type="match status" value="1"/>
</dbReference>
<keyword evidence="4" id="KW-0378">Hydrolase</keyword>
<feature type="binding site" description="in inhibited form" evidence="8">
    <location>
        <position position="108"/>
    </location>
    <ligand>
        <name>Zn(2+)</name>
        <dbReference type="ChEBI" id="CHEBI:29105"/>
        <label>2</label>
        <note>catalytic</note>
    </ligand>
</feature>
<evidence type="ECO:0000313" key="13">
    <source>
        <dbReference type="WBParaSite" id="SRAE_1000075700.1"/>
    </source>
</evidence>
<dbReference type="PANTHER" id="PTHR10201:SF329">
    <property type="entry name" value="MATRIX METALLOPROTEINASE-C"/>
    <property type="match status" value="1"/>
</dbReference>
<dbReference type="WBParaSite" id="SRAE_1000075700.1">
    <property type="protein sequence ID" value="SRAE_1000075700.1"/>
    <property type="gene ID" value="WBGene00257354"/>
</dbReference>
<dbReference type="SUPFAM" id="SSF55486">
    <property type="entry name" value="Metalloproteases ('zincins'), catalytic domain"/>
    <property type="match status" value="1"/>
</dbReference>
<organism evidence="11">
    <name type="scientific">Strongyloides ratti</name>
    <name type="common">Parasitic roundworm</name>
    <dbReference type="NCBI Taxonomy" id="34506"/>
    <lineage>
        <taxon>Eukaryota</taxon>
        <taxon>Metazoa</taxon>
        <taxon>Ecdysozoa</taxon>
        <taxon>Nematoda</taxon>
        <taxon>Chromadorea</taxon>
        <taxon>Rhabditida</taxon>
        <taxon>Tylenchina</taxon>
        <taxon>Panagrolaimomorpha</taxon>
        <taxon>Strongyloidoidea</taxon>
        <taxon>Strongyloididae</taxon>
        <taxon>Strongyloides</taxon>
    </lineage>
</organism>
<feature type="binding site" evidence="8">
    <location>
        <position position="194"/>
    </location>
    <ligand>
        <name>Ca(2+)</name>
        <dbReference type="ChEBI" id="CHEBI:29108"/>
        <label>3</label>
    </ligand>
</feature>
<feature type="binding site" evidence="8">
    <location>
        <position position="177"/>
    </location>
    <ligand>
        <name>Ca(2+)</name>
        <dbReference type="ChEBI" id="CHEBI:29108"/>
        <label>2</label>
    </ligand>
</feature>
<feature type="binding site" evidence="8">
    <location>
        <position position="208"/>
    </location>
    <ligand>
        <name>Ca(2+)</name>
        <dbReference type="ChEBI" id="CHEBI:29108"/>
        <label>2</label>
    </ligand>
</feature>
<feature type="chain" id="PRO_5015030445" evidence="9">
    <location>
        <begin position="20"/>
        <end position="346"/>
    </location>
</feature>
<comment type="similarity">
    <text evidence="1">Belongs to the peptidase M10A family.</text>
</comment>
<dbReference type="OrthoDB" id="406838at2759"/>
<feature type="signal peptide" evidence="9">
    <location>
        <begin position="1"/>
        <end position="19"/>
    </location>
</feature>
<feature type="binding site" evidence="8">
    <location>
        <position position="202"/>
    </location>
    <ligand>
        <name>Zn(2+)</name>
        <dbReference type="ChEBI" id="CHEBI:29105"/>
        <label>1</label>
    </ligand>
</feature>
<evidence type="ECO:0000256" key="2">
    <source>
        <dbReference type="ARBA" id="ARBA00022670"/>
    </source>
</evidence>
<dbReference type="CDD" id="cd04278">
    <property type="entry name" value="ZnMc_MMP"/>
    <property type="match status" value="1"/>
</dbReference>
<dbReference type="SUPFAM" id="SSF47090">
    <property type="entry name" value="PGBD-like"/>
    <property type="match status" value="1"/>
</dbReference>
<dbReference type="CTD" id="36374849"/>
<feature type="binding site" evidence="8">
    <location>
        <position position="212"/>
    </location>
    <ligand>
        <name>Zn(2+)</name>
        <dbReference type="ChEBI" id="CHEBI:29105"/>
        <label>1</label>
    </ligand>
</feature>
<dbReference type="InterPro" id="IPR002477">
    <property type="entry name" value="Peptidoglycan-bd-like"/>
</dbReference>
<dbReference type="GO" id="GO:0030574">
    <property type="term" value="P:collagen catabolic process"/>
    <property type="evidence" value="ECO:0007669"/>
    <property type="project" value="TreeGrafter"/>
</dbReference>
<evidence type="ECO:0000256" key="3">
    <source>
        <dbReference type="ARBA" id="ARBA00022723"/>
    </source>
</evidence>
<feature type="domain" description="Peptidase metallopeptidase" evidence="10">
    <location>
        <begin position="125"/>
        <end position="292"/>
    </location>
</feature>
<dbReference type="GO" id="GO:0005615">
    <property type="term" value="C:extracellular space"/>
    <property type="evidence" value="ECO:0007669"/>
    <property type="project" value="TreeGrafter"/>
</dbReference>
<evidence type="ECO:0000256" key="4">
    <source>
        <dbReference type="ARBA" id="ARBA00022801"/>
    </source>
</evidence>
<dbReference type="Pfam" id="PF00413">
    <property type="entry name" value="Peptidase_M10"/>
    <property type="match status" value="1"/>
</dbReference>
<evidence type="ECO:0000259" key="10">
    <source>
        <dbReference type="SMART" id="SM00235"/>
    </source>
</evidence>
<keyword evidence="5 8" id="KW-0862">Zinc</keyword>
<dbReference type="MEROPS" id="M10.A07"/>
<feature type="binding site" evidence="8">
    <location>
        <position position="251"/>
    </location>
    <ligand>
        <name>Zn(2+)</name>
        <dbReference type="ChEBI" id="CHEBI:29105"/>
        <label>2</label>
        <note>catalytic</note>
    </ligand>
</feature>
<dbReference type="InterPro" id="IPR001818">
    <property type="entry name" value="Pept_M10_metallopeptidase"/>
</dbReference>
<name>A0A090L4Q0_STRRB</name>
<evidence type="ECO:0000256" key="7">
    <source>
        <dbReference type="PIRSR" id="PIRSR621190-1"/>
    </source>
</evidence>
<feature type="binding site" evidence="8">
    <location>
        <position position="217"/>
    </location>
    <ligand>
        <name>Ca(2+)</name>
        <dbReference type="ChEBI" id="CHEBI:29108"/>
        <label>3</label>
    </ligand>
</feature>
<feature type="binding site" evidence="8">
    <location>
        <position position="245"/>
    </location>
    <ligand>
        <name>Zn(2+)</name>
        <dbReference type="ChEBI" id="CHEBI:29105"/>
        <label>2</label>
        <note>catalytic</note>
    </ligand>
</feature>
<protein>
    <submittedName>
        <fullName evidence="11 13">FI21212p1</fullName>
    </submittedName>
</protein>
<dbReference type="RefSeq" id="XP_024501686.1">
    <property type="nucleotide sequence ID" value="XM_024647627.1"/>
</dbReference>
<reference evidence="11 12" key="1">
    <citation type="submission" date="2014-09" db="EMBL/GenBank/DDBJ databases">
        <authorList>
            <person name="Martin A.A."/>
        </authorList>
    </citation>
    <scope>NUCLEOTIDE SEQUENCE</scope>
    <source>
        <strain evidence="12">ED321</strain>
        <strain evidence="11">ED321 Heterogonic</strain>
    </source>
</reference>